<evidence type="ECO:0000256" key="1">
    <source>
        <dbReference type="SAM" id="MobiDB-lite"/>
    </source>
</evidence>
<feature type="compositionally biased region" description="Basic and acidic residues" evidence="1">
    <location>
        <begin position="393"/>
        <end position="404"/>
    </location>
</feature>
<dbReference type="InParanoid" id="A0A1E1LN69"/>
<dbReference type="EMBL" id="FJUW01000064">
    <property type="protein sequence ID" value="CZT11906.1"/>
    <property type="molecule type" value="Genomic_DNA"/>
</dbReference>
<dbReference type="Proteomes" id="UP000178129">
    <property type="component" value="Unassembled WGS sequence"/>
</dbReference>
<name>A0A1E1LN69_9HELO</name>
<organism evidence="2 3">
    <name type="scientific">Rhynchosporium graminicola</name>
    <dbReference type="NCBI Taxonomy" id="2792576"/>
    <lineage>
        <taxon>Eukaryota</taxon>
        <taxon>Fungi</taxon>
        <taxon>Dikarya</taxon>
        <taxon>Ascomycota</taxon>
        <taxon>Pezizomycotina</taxon>
        <taxon>Leotiomycetes</taxon>
        <taxon>Helotiales</taxon>
        <taxon>Ploettnerulaceae</taxon>
        <taxon>Rhynchosporium</taxon>
    </lineage>
</organism>
<feature type="compositionally biased region" description="Polar residues" evidence="1">
    <location>
        <begin position="376"/>
        <end position="390"/>
    </location>
</feature>
<feature type="compositionally biased region" description="Low complexity" evidence="1">
    <location>
        <begin position="311"/>
        <end position="326"/>
    </location>
</feature>
<evidence type="ECO:0000313" key="3">
    <source>
        <dbReference type="Proteomes" id="UP000178129"/>
    </source>
</evidence>
<feature type="region of interest" description="Disordered" evidence="1">
    <location>
        <begin position="206"/>
        <end position="404"/>
    </location>
</feature>
<accession>A0A1E1LN69</accession>
<feature type="compositionally biased region" description="Low complexity" evidence="1">
    <location>
        <begin position="356"/>
        <end position="365"/>
    </location>
</feature>
<dbReference type="AlphaFoldDB" id="A0A1E1LN69"/>
<evidence type="ECO:0000313" key="2">
    <source>
        <dbReference type="EMBL" id="CZT11906.1"/>
    </source>
</evidence>
<protein>
    <submittedName>
        <fullName evidence="2">Uncharacterized protein</fullName>
    </submittedName>
</protein>
<proteinExistence type="predicted"/>
<gene>
    <name evidence="2" type="ORF">RCO7_07439</name>
</gene>
<keyword evidence="3" id="KW-1185">Reference proteome</keyword>
<comment type="caution">
    <text evidence="2">The sequence shown here is derived from an EMBL/GenBank/DDBJ whole genome shotgun (WGS) entry which is preliminary data.</text>
</comment>
<sequence length="404" mass="44315">MAKQNQDASTDLSRAVLLPFSGFRPPPLSSETPLSQVQRIQKVIENVEHHQTLVRENSVALAEEKAANMIEKSEQDLIDMGEVDMEDNQQVVEDRRQRRREVDAQMKFMQKPTRKGATPEDYTQMVRAGMGRMIAQSSGQSRKRLASGELKISAADLDTKAKPRLPHTIRRDVSTNLQALVNDSTEQLEAYDKLSSSTLNHYKQALARRNSRPDPLPAPMADRSVFDTIKPTPQPSMENTRQPSNLQARADPSSPSPVRKGSILKNTTISPQRPKHVPIASMDSPSTPKKVRFAPESESDSIDWTTPPPRAITAAVTSASASSGSIDWTTPSPRAATAPGTSAYISPLPKEKKSLSPKPSKSPKSPKSPRDGGLRRTSTGMPIAGSSTSKPARKLETFEQSARR</sequence>
<feature type="compositionally biased region" description="Polar residues" evidence="1">
    <location>
        <begin position="235"/>
        <end position="247"/>
    </location>
</feature>
<reference evidence="3" key="1">
    <citation type="submission" date="2016-03" db="EMBL/GenBank/DDBJ databases">
        <authorList>
            <person name="Ploux O."/>
        </authorList>
    </citation>
    <scope>NUCLEOTIDE SEQUENCE [LARGE SCALE GENOMIC DNA]</scope>
    <source>
        <strain evidence="3">UK7</strain>
    </source>
</reference>